<feature type="compositionally biased region" description="Low complexity" evidence="1">
    <location>
        <begin position="65"/>
        <end position="78"/>
    </location>
</feature>
<name>A0ABU2R308_9ACTN</name>
<comment type="caution">
    <text evidence="3">The sequence shown here is derived from an EMBL/GenBank/DDBJ whole genome shotgun (WGS) entry which is preliminary data.</text>
</comment>
<feature type="region of interest" description="Disordered" evidence="1">
    <location>
        <begin position="1"/>
        <end position="121"/>
    </location>
</feature>
<dbReference type="InterPro" id="IPR036366">
    <property type="entry name" value="PGBDSf"/>
</dbReference>
<dbReference type="InterPro" id="IPR036365">
    <property type="entry name" value="PGBD-like_sf"/>
</dbReference>
<evidence type="ECO:0000256" key="1">
    <source>
        <dbReference type="SAM" id="MobiDB-lite"/>
    </source>
</evidence>
<protein>
    <submittedName>
        <fullName evidence="3">Peptidoglycan-binding protein</fullName>
    </submittedName>
</protein>
<dbReference type="RefSeq" id="WP_311651741.1">
    <property type="nucleotide sequence ID" value="NZ_JAVRET010000043.1"/>
</dbReference>
<organism evidence="3 4">
    <name type="scientific">Streptomyces evansiae</name>
    <dbReference type="NCBI Taxonomy" id="3075535"/>
    <lineage>
        <taxon>Bacteria</taxon>
        <taxon>Bacillati</taxon>
        <taxon>Actinomycetota</taxon>
        <taxon>Actinomycetes</taxon>
        <taxon>Kitasatosporales</taxon>
        <taxon>Streptomycetaceae</taxon>
        <taxon>Streptomyces</taxon>
    </lineage>
</organism>
<proteinExistence type="predicted"/>
<gene>
    <name evidence="3" type="ORF">RM698_18775</name>
</gene>
<dbReference type="Gene3D" id="2.40.420.20">
    <property type="match status" value="1"/>
</dbReference>
<feature type="compositionally biased region" description="Pro residues" evidence="1">
    <location>
        <begin position="108"/>
        <end position="118"/>
    </location>
</feature>
<feature type="transmembrane region" description="Helical" evidence="2">
    <location>
        <begin position="131"/>
        <end position="153"/>
    </location>
</feature>
<dbReference type="SUPFAM" id="SSF47090">
    <property type="entry name" value="PGBD-like"/>
    <property type="match status" value="1"/>
</dbReference>
<feature type="region of interest" description="Disordered" evidence="1">
    <location>
        <begin position="510"/>
        <end position="556"/>
    </location>
</feature>
<keyword evidence="2" id="KW-1133">Transmembrane helix</keyword>
<feature type="compositionally biased region" description="Pro residues" evidence="1">
    <location>
        <begin position="371"/>
        <end position="385"/>
    </location>
</feature>
<feature type="compositionally biased region" description="Gly residues" evidence="1">
    <location>
        <begin position="525"/>
        <end position="540"/>
    </location>
</feature>
<reference evidence="4" key="1">
    <citation type="submission" date="2023-07" db="EMBL/GenBank/DDBJ databases">
        <title>30 novel species of actinomycetes from the DSMZ collection.</title>
        <authorList>
            <person name="Nouioui I."/>
        </authorList>
    </citation>
    <scope>NUCLEOTIDE SEQUENCE [LARGE SCALE GENOMIC DNA]</scope>
    <source>
        <strain evidence="4">DSM 41979</strain>
    </source>
</reference>
<dbReference type="Gene3D" id="1.10.101.10">
    <property type="entry name" value="PGBD-like superfamily/PGBD"/>
    <property type="match status" value="1"/>
</dbReference>
<dbReference type="Proteomes" id="UP001183610">
    <property type="component" value="Unassembled WGS sequence"/>
</dbReference>
<dbReference type="EMBL" id="JAVRET010000043">
    <property type="protein sequence ID" value="MDT0411086.1"/>
    <property type="molecule type" value="Genomic_DNA"/>
</dbReference>
<evidence type="ECO:0000256" key="2">
    <source>
        <dbReference type="SAM" id="Phobius"/>
    </source>
</evidence>
<evidence type="ECO:0000313" key="3">
    <source>
        <dbReference type="EMBL" id="MDT0411086.1"/>
    </source>
</evidence>
<feature type="compositionally biased region" description="Low complexity" evidence="1">
    <location>
        <begin position="19"/>
        <end position="57"/>
    </location>
</feature>
<feature type="compositionally biased region" description="Gly residues" evidence="1">
    <location>
        <begin position="356"/>
        <end position="367"/>
    </location>
</feature>
<evidence type="ECO:0000313" key="4">
    <source>
        <dbReference type="Proteomes" id="UP001183610"/>
    </source>
</evidence>
<feature type="compositionally biased region" description="Low complexity" evidence="1">
    <location>
        <begin position="400"/>
        <end position="411"/>
    </location>
</feature>
<sequence length="661" mass="64970">MNVRPEEEPAPAEKTVPLPAQTAEPSTAEPPAAGAPGVETPGAEAPPAEPPAAEAPAAEPPAAEPPAAGAPGVETPGVETPGVETPGAEAPPAEPPAAEPPAAEAPAAEPPAPEPPVPAARTGFRMTRRRWVAVVVAGAVVLAGAGLGAAQFVKSPAQAAADSKAPPPDVLEAPVEKRVLRQNIVVRGTAGASRTSEIAPATAGGADGAEPIVTKLPLKAGDTVREGTVLMEVSGRPVIALRGATPVYRDLKPGTSGDDVRQLQAALRSLGHGTGGDTSGSFGAGTKSALSALYRALGYDPRPATDDDGEALQGAADAVLAARRALEDARTAAAQASTAPTAGTGDSKGQDDGKEQGGGADKGGGTEPGTSPAPDPSAPTDPGPQKPGASAQGVRGALVGGPAAADDPSARRAVVRAQEDLARAEERYDDAKAKSGPMLPAAEVVYLTAFPARVGTVSAAVGAHVNGTAMTVSSGELLVTSYLQDNQKGLVRTGAKAEVVDENSGRTYKATVSGVDSQRAEDAARGGGGNGGDGAAGGGEDGNDPSQDGGSGGEAQATGYRMTVQTTKKLPAALAGADLRVSIQAGATDGPVLVVPVTAVSAGADGRRAVTVVRASGAQTRVEVRTGAQADGYVEVRPAGGQKLVEGDRVVTGASRAGGGS</sequence>
<keyword evidence="4" id="KW-1185">Reference proteome</keyword>
<feature type="region of interest" description="Disordered" evidence="1">
    <location>
        <begin position="331"/>
        <end position="411"/>
    </location>
</feature>
<keyword evidence="2" id="KW-0812">Transmembrane</keyword>
<keyword evidence="2" id="KW-0472">Membrane</keyword>
<feature type="compositionally biased region" description="Low complexity" evidence="1">
    <location>
        <begin position="331"/>
        <end position="347"/>
    </location>
</feature>
<accession>A0ABU2R308</accession>